<dbReference type="PANTHER" id="PTHR31973:SF187">
    <property type="entry name" value="MUTATOR TRANSPOSASE MUDRA PROTEIN"/>
    <property type="match status" value="1"/>
</dbReference>
<evidence type="ECO:0000313" key="4">
    <source>
        <dbReference type="Proteomes" id="UP001280121"/>
    </source>
</evidence>
<comment type="caution">
    <text evidence="3">The sequence shown here is derived from an EMBL/GenBank/DDBJ whole genome shotgun (WGS) entry which is preliminary data.</text>
</comment>
<keyword evidence="4" id="KW-1185">Reference proteome</keyword>
<evidence type="ECO:0000256" key="1">
    <source>
        <dbReference type="SAM" id="MobiDB-lite"/>
    </source>
</evidence>
<dbReference type="Proteomes" id="UP001280121">
    <property type="component" value="Unassembled WGS sequence"/>
</dbReference>
<dbReference type="PANTHER" id="PTHR31973">
    <property type="entry name" value="POLYPROTEIN, PUTATIVE-RELATED"/>
    <property type="match status" value="1"/>
</dbReference>
<protein>
    <recommendedName>
        <fullName evidence="2">Transposase MuDR plant domain-containing protein</fullName>
    </recommendedName>
</protein>
<dbReference type="Pfam" id="PF03108">
    <property type="entry name" value="DBD_Tnp_Mut"/>
    <property type="match status" value="1"/>
</dbReference>
<evidence type="ECO:0000313" key="3">
    <source>
        <dbReference type="EMBL" id="KAK2659659.1"/>
    </source>
</evidence>
<sequence length="255" mass="29671">MSTSFGVPAGVKNVERAKSVRKNKGKDIAKEEEESEEDVQEEPEADRGDELVECDYDQDSEDISVETCVDPIKDWDCLQVSDLPRGSGFDNDDGSEDFGSLDGSKGEEDDARPMRKFIRRRYHEFNQRHDMQDPILKLGMEFSSVAVFRKAIRVHSVKHRRIVKFKKNDPNRIRVTCQDERCIWFVFASWLCDHKTFKIKSLLDEHTCVMSFKNKCVRSKFITEKYLGQWRANPDWNFAGMVERLWNDTNVDASK</sequence>
<evidence type="ECO:0000259" key="2">
    <source>
        <dbReference type="Pfam" id="PF03108"/>
    </source>
</evidence>
<feature type="region of interest" description="Disordered" evidence="1">
    <location>
        <begin position="1"/>
        <end position="55"/>
    </location>
</feature>
<feature type="compositionally biased region" description="Acidic residues" evidence="1">
    <location>
        <begin position="30"/>
        <end position="44"/>
    </location>
</feature>
<feature type="domain" description="Transposase MuDR plant" evidence="2">
    <location>
        <begin position="135"/>
        <end position="199"/>
    </location>
</feature>
<dbReference type="EMBL" id="JANJYI010000002">
    <property type="protein sequence ID" value="KAK2659659.1"/>
    <property type="molecule type" value="Genomic_DNA"/>
</dbReference>
<name>A0AAD9XHQ6_9ROSI</name>
<gene>
    <name evidence="3" type="ORF">Ddye_006192</name>
</gene>
<accession>A0AAD9XHQ6</accession>
<proteinExistence type="predicted"/>
<reference evidence="3" key="1">
    <citation type="journal article" date="2023" name="Plant J.">
        <title>Genome sequences and population genomics provide insights into the demographic history, inbreeding, and mutation load of two 'living fossil' tree species of Dipteronia.</title>
        <authorList>
            <person name="Feng Y."/>
            <person name="Comes H.P."/>
            <person name="Chen J."/>
            <person name="Zhu S."/>
            <person name="Lu R."/>
            <person name="Zhang X."/>
            <person name="Li P."/>
            <person name="Qiu J."/>
            <person name="Olsen K.M."/>
            <person name="Qiu Y."/>
        </authorList>
    </citation>
    <scope>NUCLEOTIDE SEQUENCE</scope>
    <source>
        <strain evidence="3">KIB01</strain>
    </source>
</reference>
<dbReference type="InterPro" id="IPR004332">
    <property type="entry name" value="Transposase_MuDR"/>
</dbReference>
<feature type="region of interest" description="Disordered" evidence="1">
    <location>
        <begin position="86"/>
        <end position="110"/>
    </location>
</feature>
<organism evidence="3 4">
    <name type="scientific">Dipteronia dyeriana</name>
    <dbReference type="NCBI Taxonomy" id="168575"/>
    <lineage>
        <taxon>Eukaryota</taxon>
        <taxon>Viridiplantae</taxon>
        <taxon>Streptophyta</taxon>
        <taxon>Embryophyta</taxon>
        <taxon>Tracheophyta</taxon>
        <taxon>Spermatophyta</taxon>
        <taxon>Magnoliopsida</taxon>
        <taxon>eudicotyledons</taxon>
        <taxon>Gunneridae</taxon>
        <taxon>Pentapetalae</taxon>
        <taxon>rosids</taxon>
        <taxon>malvids</taxon>
        <taxon>Sapindales</taxon>
        <taxon>Sapindaceae</taxon>
        <taxon>Hippocastanoideae</taxon>
        <taxon>Acereae</taxon>
        <taxon>Dipteronia</taxon>
    </lineage>
</organism>
<dbReference type="AlphaFoldDB" id="A0AAD9XHQ6"/>